<reference evidence="1 2" key="1">
    <citation type="submission" date="2020-05" db="EMBL/GenBank/DDBJ databases">
        <title>Genome Sequencing of Type Strains.</title>
        <authorList>
            <person name="Lemaire J.F."/>
            <person name="Inderbitzin P."/>
            <person name="Gregorio O.A."/>
            <person name="Collins S.B."/>
            <person name="Wespe N."/>
            <person name="Knight-Connoni V."/>
        </authorList>
    </citation>
    <scope>NUCLEOTIDE SEQUENCE [LARGE SCALE GENOMIC DNA]</scope>
    <source>
        <strain evidence="1 2">ATCC 25174</strain>
    </source>
</reference>
<name>A0A7Y5ZYN3_9CELL</name>
<sequence>MFLAASADELAYAVAAANASQTNTIAIVASSGSDGGAVLAQLAPFAPDTIRLVGRPASFSPSLLQSLAGAYTVDDDLVASTPTGWTLAATEPSRRERVVVGNTTIAGSVEIATTLAVATGAALLVLDGTDGGTEVSAILDDTANTQVTIVGEGALTAADALGESAVNRVVNIPISDLNGAERNVAAQIIGAGASVRKIVAAPSRSTASLASAARIAREFGAVPMSQASAVTYAGLLAQPITDVSSTGVGATETLAAAVEDAQRVFPALPAWRVTDTATGADDFSISYTAVPGAATYTAYDGYGEPVASSNTTTLVVPGVASAVAIVAESSSFDYLGTLQYKVNEYRTEADRPTAVIASTSQASNNSIVFLGAAGLPRLVTRTAIPITGEMPDPDNTTTEVAITCAPTFTDDVLDPTLQHQYNLVTLSQSPTACGQPGSAGDAVVRDVGGVTFPATEYPMLGAERANGIAASTPDVDRAASRSLVQQAIAARANDTAIGDSGRAFAPGDDWAPIRFRYQAFIPETILWAPGSTGSLGRPWQYFGGDGRSLDPNGSYRYRQDATVYFGSAHNISYTEWMGTSHKYACRWPNGTDCVHQQTATASTSELTLRAPSHTNTSAKFAFTNAASNPLHAAAPAINADIGFHLNPGGTTIRGSHDSMPRHEIWFTVEGWNEWYHAYSSTFYTAACLLDVAPACTTRFNVGI</sequence>
<evidence type="ECO:0000313" key="2">
    <source>
        <dbReference type="Proteomes" id="UP000565724"/>
    </source>
</evidence>
<dbReference type="InterPro" id="IPR021631">
    <property type="entry name" value="DUF3238"/>
</dbReference>
<proteinExistence type="predicted"/>
<keyword evidence="2" id="KW-1185">Reference proteome</keyword>
<protein>
    <submittedName>
        <fullName evidence="1">DUF3238 domain-containing protein</fullName>
    </submittedName>
</protein>
<accession>A0A7Y5ZYN3</accession>
<dbReference type="Pfam" id="PF11579">
    <property type="entry name" value="DUF3238"/>
    <property type="match status" value="1"/>
</dbReference>
<dbReference type="EMBL" id="JABMCI010000052">
    <property type="protein sequence ID" value="NUU16531.1"/>
    <property type="molecule type" value="Genomic_DNA"/>
</dbReference>
<evidence type="ECO:0000313" key="1">
    <source>
        <dbReference type="EMBL" id="NUU16531.1"/>
    </source>
</evidence>
<dbReference type="AlphaFoldDB" id="A0A7Y5ZYN3"/>
<gene>
    <name evidence="1" type="ORF">HP550_04635</name>
</gene>
<dbReference type="RefSeq" id="WP_175346416.1">
    <property type="nucleotide sequence ID" value="NZ_JABMCI010000052.1"/>
</dbReference>
<comment type="caution">
    <text evidence="1">The sequence shown here is derived from an EMBL/GenBank/DDBJ whole genome shotgun (WGS) entry which is preliminary data.</text>
</comment>
<organism evidence="1 2">
    <name type="scientific">Cellulomonas humilata</name>
    <dbReference type="NCBI Taxonomy" id="144055"/>
    <lineage>
        <taxon>Bacteria</taxon>
        <taxon>Bacillati</taxon>
        <taxon>Actinomycetota</taxon>
        <taxon>Actinomycetes</taxon>
        <taxon>Micrococcales</taxon>
        <taxon>Cellulomonadaceae</taxon>
        <taxon>Cellulomonas</taxon>
    </lineage>
</organism>
<dbReference type="Proteomes" id="UP000565724">
    <property type="component" value="Unassembled WGS sequence"/>
</dbReference>